<keyword evidence="7 20" id="KW-0863">Zinc-finger</keyword>
<evidence type="ECO:0000256" key="17">
    <source>
        <dbReference type="ARBA" id="ARBA00068609"/>
    </source>
</evidence>
<evidence type="ECO:0000313" key="24">
    <source>
        <dbReference type="Proteomes" id="UP000747542"/>
    </source>
</evidence>
<feature type="region of interest" description="Disordered" evidence="21">
    <location>
        <begin position="237"/>
        <end position="305"/>
    </location>
</feature>
<dbReference type="Pfam" id="PF08604">
    <property type="entry name" value="Nup153"/>
    <property type="match status" value="1"/>
</dbReference>
<comment type="subcellular location">
    <subcellularLocation>
        <location evidence="2">Nucleus membrane</location>
    </subcellularLocation>
    <subcellularLocation>
        <location evidence="3">Nucleus</location>
        <location evidence="3">Nuclear pore complex</location>
    </subcellularLocation>
</comment>
<dbReference type="SMART" id="SM00547">
    <property type="entry name" value="ZnF_RBZ"/>
    <property type="match status" value="3"/>
</dbReference>
<evidence type="ECO:0000256" key="21">
    <source>
        <dbReference type="SAM" id="MobiDB-lite"/>
    </source>
</evidence>
<feature type="compositionally biased region" description="Low complexity" evidence="21">
    <location>
        <begin position="458"/>
        <end position="470"/>
    </location>
</feature>
<dbReference type="Proteomes" id="UP000747542">
    <property type="component" value="Unassembled WGS sequence"/>
</dbReference>
<keyword evidence="11" id="KW-0811">Translocation</keyword>
<dbReference type="Gene3D" id="4.10.1060.10">
    <property type="entry name" value="Zinc finger, RanBP2-type"/>
    <property type="match status" value="3"/>
</dbReference>
<feature type="domain" description="RanBP2-type" evidence="22">
    <location>
        <begin position="802"/>
        <end position="832"/>
    </location>
</feature>
<feature type="region of interest" description="Disordered" evidence="21">
    <location>
        <begin position="1258"/>
        <end position="1296"/>
    </location>
</feature>
<evidence type="ECO:0000256" key="12">
    <source>
        <dbReference type="ARBA" id="ARBA00023125"/>
    </source>
</evidence>
<feature type="region of interest" description="Disordered" evidence="21">
    <location>
        <begin position="343"/>
        <end position="377"/>
    </location>
</feature>
<dbReference type="Pfam" id="PF00641">
    <property type="entry name" value="Zn_ribbon_RanBP"/>
    <property type="match status" value="3"/>
</dbReference>
<comment type="cofactor">
    <cofactor evidence="1">
        <name>Zn(2+)</name>
        <dbReference type="ChEBI" id="CHEBI:29105"/>
    </cofactor>
</comment>
<dbReference type="InterPro" id="IPR036443">
    <property type="entry name" value="Znf_RanBP2_sf"/>
</dbReference>
<evidence type="ECO:0000256" key="13">
    <source>
        <dbReference type="ARBA" id="ARBA00023132"/>
    </source>
</evidence>
<feature type="region of interest" description="Disordered" evidence="21">
    <location>
        <begin position="1131"/>
        <end position="1153"/>
    </location>
</feature>
<dbReference type="PANTHER" id="PTHR23193:SF23">
    <property type="entry name" value="NUCLEAR PORE COMPLEX PROTEIN NUP153"/>
    <property type="match status" value="1"/>
</dbReference>
<evidence type="ECO:0000256" key="7">
    <source>
        <dbReference type="ARBA" id="ARBA00022771"/>
    </source>
</evidence>
<keyword evidence="6" id="KW-0677">Repeat</keyword>
<reference evidence="23" key="1">
    <citation type="journal article" date="2021" name="Sci. Adv.">
        <title>The American lobster genome reveals insights on longevity, neural, and immune adaptations.</title>
        <authorList>
            <person name="Polinski J.M."/>
            <person name="Zimin A.V."/>
            <person name="Clark K.F."/>
            <person name="Kohn A.B."/>
            <person name="Sadowski N."/>
            <person name="Timp W."/>
            <person name="Ptitsyn A."/>
            <person name="Khanna P."/>
            <person name="Romanova D.Y."/>
            <person name="Williams P."/>
            <person name="Greenwood S.J."/>
            <person name="Moroz L.L."/>
            <person name="Walt D.R."/>
            <person name="Bodnar A.G."/>
        </authorList>
    </citation>
    <scope>NUCLEOTIDE SEQUENCE</scope>
    <source>
        <strain evidence="23">GMGI-L3</strain>
    </source>
</reference>
<comment type="caution">
    <text evidence="23">The sequence shown here is derived from an EMBL/GenBank/DDBJ whole genome shotgun (WGS) entry which is preliminary data.</text>
</comment>
<feature type="domain" description="RanBP2-type" evidence="22">
    <location>
        <begin position="869"/>
        <end position="899"/>
    </location>
</feature>
<keyword evidence="4" id="KW-0813">Transport</keyword>
<feature type="region of interest" description="Disordered" evidence="21">
    <location>
        <begin position="1188"/>
        <end position="1211"/>
    </location>
</feature>
<feature type="compositionally biased region" description="Basic and acidic residues" evidence="21">
    <location>
        <begin position="254"/>
        <end position="270"/>
    </location>
</feature>
<dbReference type="SUPFAM" id="SSF90209">
    <property type="entry name" value="Ran binding protein zinc finger-like"/>
    <property type="match status" value="3"/>
</dbReference>
<feature type="compositionally biased region" description="Basic and acidic residues" evidence="21">
    <location>
        <begin position="1273"/>
        <end position="1286"/>
    </location>
</feature>
<evidence type="ECO:0000256" key="15">
    <source>
        <dbReference type="ARBA" id="ARBA00023242"/>
    </source>
</evidence>
<feature type="compositionally biased region" description="Low complexity" evidence="21">
    <location>
        <begin position="1334"/>
        <end position="1344"/>
    </location>
</feature>
<evidence type="ECO:0000256" key="19">
    <source>
        <dbReference type="ARBA" id="ARBA00079437"/>
    </source>
</evidence>
<feature type="compositionally biased region" description="Polar residues" evidence="21">
    <location>
        <begin position="1188"/>
        <end position="1204"/>
    </location>
</feature>
<dbReference type="GO" id="GO:0006405">
    <property type="term" value="P:RNA export from nucleus"/>
    <property type="evidence" value="ECO:0007669"/>
    <property type="project" value="TreeGrafter"/>
</dbReference>
<organism evidence="23 24">
    <name type="scientific">Homarus americanus</name>
    <name type="common">American lobster</name>
    <dbReference type="NCBI Taxonomy" id="6706"/>
    <lineage>
        <taxon>Eukaryota</taxon>
        <taxon>Metazoa</taxon>
        <taxon>Ecdysozoa</taxon>
        <taxon>Arthropoda</taxon>
        <taxon>Crustacea</taxon>
        <taxon>Multicrustacea</taxon>
        <taxon>Malacostraca</taxon>
        <taxon>Eumalacostraca</taxon>
        <taxon>Eucarida</taxon>
        <taxon>Decapoda</taxon>
        <taxon>Pleocyemata</taxon>
        <taxon>Astacidea</taxon>
        <taxon>Nephropoidea</taxon>
        <taxon>Nephropidae</taxon>
        <taxon>Homarus</taxon>
    </lineage>
</organism>
<dbReference type="InterPro" id="IPR026054">
    <property type="entry name" value="Nucleoporin"/>
</dbReference>
<name>A0A8J5JQF0_HOMAM</name>
<dbReference type="PROSITE" id="PS01358">
    <property type="entry name" value="ZF_RANBP2_1"/>
    <property type="match status" value="3"/>
</dbReference>
<keyword evidence="8" id="KW-0509">mRNA transport</keyword>
<evidence type="ECO:0000256" key="2">
    <source>
        <dbReference type="ARBA" id="ARBA00004126"/>
    </source>
</evidence>
<keyword evidence="10" id="KW-0653">Protein transport</keyword>
<evidence type="ECO:0000256" key="11">
    <source>
        <dbReference type="ARBA" id="ARBA00023010"/>
    </source>
</evidence>
<evidence type="ECO:0000256" key="14">
    <source>
        <dbReference type="ARBA" id="ARBA00023136"/>
    </source>
</evidence>
<evidence type="ECO:0000259" key="22">
    <source>
        <dbReference type="PROSITE" id="PS50199"/>
    </source>
</evidence>
<dbReference type="GO" id="GO:0051028">
    <property type="term" value="P:mRNA transport"/>
    <property type="evidence" value="ECO:0007669"/>
    <property type="project" value="UniProtKB-KW"/>
</dbReference>
<evidence type="ECO:0000256" key="5">
    <source>
        <dbReference type="ARBA" id="ARBA00022723"/>
    </source>
</evidence>
<gene>
    <name evidence="23" type="primary">NUP153-L</name>
    <name evidence="23" type="ORF">Hamer_G006317</name>
</gene>
<keyword evidence="24" id="KW-1185">Reference proteome</keyword>
<evidence type="ECO:0000256" key="6">
    <source>
        <dbReference type="ARBA" id="ARBA00022737"/>
    </source>
</evidence>
<evidence type="ECO:0000313" key="23">
    <source>
        <dbReference type="EMBL" id="KAG7158938.1"/>
    </source>
</evidence>
<evidence type="ECO:0000256" key="10">
    <source>
        <dbReference type="ARBA" id="ARBA00022927"/>
    </source>
</evidence>
<feature type="region of interest" description="Disordered" evidence="21">
    <location>
        <begin position="458"/>
        <end position="507"/>
    </location>
</feature>
<evidence type="ECO:0000256" key="16">
    <source>
        <dbReference type="ARBA" id="ARBA00060842"/>
    </source>
</evidence>
<dbReference type="GO" id="GO:0031965">
    <property type="term" value="C:nuclear membrane"/>
    <property type="evidence" value="ECO:0007669"/>
    <property type="project" value="UniProtKB-SubCell"/>
</dbReference>
<evidence type="ECO:0000256" key="8">
    <source>
        <dbReference type="ARBA" id="ARBA00022816"/>
    </source>
</evidence>
<keyword evidence="12" id="KW-0238">DNA-binding</keyword>
<dbReference type="GO" id="GO:0008139">
    <property type="term" value="F:nuclear localization sequence binding"/>
    <property type="evidence" value="ECO:0007669"/>
    <property type="project" value="TreeGrafter"/>
</dbReference>
<accession>A0A8J5JQF0</accession>
<feature type="compositionally biased region" description="Polar residues" evidence="21">
    <location>
        <begin position="351"/>
        <end position="360"/>
    </location>
</feature>
<feature type="compositionally biased region" description="Polar residues" evidence="21">
    <location>
        <begin position="564"/>
        <end position="580"/>
    </location>
</feature>
<dbReference type="PANTHER" id="PTHR23193">
    <property type="entry name" value="NUCLEAR PORE COMPLEX PROTEIN NUP"/>
    <property type="match status" value="1"/>
</dbReference>
<feature type="compositionally biased region" description="Polar residues" evidence="21">
    <location>
        <begin position="98"/>
        <end position="117"/>
    </location>
</feature>
<keyword evidence="5" id="KW-0479">Metal-binding</keyword>
<feature type="compositionally biased region" description="Polar residues" evidence="21">
    <location>
        <begin position="479"/>
        <end position="493"/>
    </location>
</feature>
<evidence type="ECO:0000256" key="3">
    <source>
        <dbReference type="ARBA" id="ARBA00004567"/>
    </source>
</evidence>
<dbReference type="EMBL" id="JAHLQT010034244">
    <property type="protein sequence ID" value="KAG7158938.1"/>
    <property type="molecule type" value="Genomic_DNA"/>
</dbReference>
<dbReference type="GO" id="GO:0005643">
    <property type="term" value="C:nuclear pore"/>
    <property type="evidence" value="ECO:0007669"/>
    <property type="project" value="UniProtKB-SubCell"/>
</dbReference>
<evidence type="ECO:0000256" key="1">
    <source>
        <dbReference type="ARBA" id="ARBA00001947"/>
    </source>
</evidence>
<feature type="compositionally biased region" description="Low complexity" evidence="21">
    <location>
        <begin position="239"/>
        <end position="251"/>
    </location>
</feature>
<feature type="region of interest" description="Disordered" evidence="21">
    <location>
        <begin position="1417"/>
        <end position="1474"/>
    </location>
</feature>
<feature type="region of interest" description="Disordered" evidence="21">
    <location>
        <begin position="130"/>
        <end position="213"/>
    </location>
</feature>
<dbReference type="GO" id="GO:0006606">
    <property type="term" value="P:protein import into nucleus"/>
    <property type="evidence" value="ECO:0007669"/>
    <property type="project" value="TreeGrafter"/>
</dbReference>
<evidence type="ECO:0000256" key="18">
    <source>
        <dbReference type="ARBA" id="ARBA00078197"/>
    </source>
</evidence>
<dbReference type="GO" id="GO:0008270">
    <property type="term" value="F:zinc ion binding"/>
    <property type="evidence" value="ECO:0007669"/>
    <property type="project" value="UniProtKB-KW"/>
</dbReference>
<dbReference type="InterPro" id="IPR013913">
    <property type="entry name" value="Nup153_N"/>
</dbReference>
<keyword evidence="14" id="KW-0472">Membrane</keyword>
<evidence type="ECO:0000256" key="4">
    <source>
        <dbReference type="ARBA" id="ARBA00022448"/>
    </source>
</evidence>
<evidence type="ECO:0000256" key="9">
    <source>
        <dbReference type="ARBA" id="ARBA00022833"/>
    </source>
</evidence>
<dbReference type="GO" id="GO:0003677">
    <property type="term" value="F:DNA binding"/>
    <property type="evidence" value="ECO:0007669"/>
    <property type="project" value="UniProtKB-KW"/>
</dbReference>
<protein>
    <recommendedName>
        <fullName evidence="17">Nuclear pore complex protein Nup153</fullName>
    </recommendedName>
    <alternativeName>
        <fullName evidence="19">153 kDa nucleoporin</fullName>
    </alternativeName>
    <alternativeName>
        <fullName evidence="18">Nucleoporin Nup153</fullName>
    </alternativeName>
</protein>
<feature type="region of interest" description="Disordered" evidence="21">
    <location>
        <begin position="695"/>
        <end position="721"/>
    </location>
</feature>
<keyword evidence="15" id="KW-0539">Nucleus</keyword>
<keyword evidence="9" id="KW-0862">Zinc</keyword>
<feature type="region of interest" description="Disordered" evidence="21">
    <location>
        <begin position="1"/>
        <end position="27"/>
    </location>
</feature>
<feature type="compositionally biased region" description="Polar residues" evidence="21">
    <location>
        <begin position="57"/>
        <end position="68"/>
    </location>
</feature>
<feature type="region of interest" description="Disordered" evidence="21">
    <location>
        <begin position="45"/>
        <end position="118"/>
    </location>
</feature>
<evidence type="ECO:0000256" key="20">
    <source>
        <dbReference type="PROSITE-ProRule" id="PRU00322"/>
    </source>
</evidence>
<keyword evidence="13" id="KW-0906">Nuclear pore complex</keyword>
<comment type="similarity">
    <text evidence="16">Belongs to the NUP153 family.</text>
</comment>
<feature type="region of interest" description="Disordered" evidence="21">
    <location>
        <begin position="564"/>
        <end position="583"/>
    </location>
</feature>
<feature type="region of interest" description="Disordered" evidence="21">
    <location>
        <begin position="1334"/>
        <end position="1365"/>
    </location>
</feature>
<proteinExistence type="inferred from homology"/>
<dbReference type="PROSITE" id="PS50199">
    <property type="entry name" value="ZF_RANBP2_2"/>
    <property type="match status" value="3"/>
</dbReference>
<sequence length="1474" mass="155109">MASDGPGKYRERKSRTTKPYDRPKGIIRRVTDSVTGLFSASWLSGWMGGEDEEESSDQQAGSSQTSTEAPAGESFIFAQPVTARRPFRPIYPEEGETEANSQQSLGINEGASTSSGVRMSVPTAASVGISSTTSRSLQLIGDTPSPTLSGRRLPIISSTPAPMFSARTKSQLEPRSLPLLTTSTPTGDDGSEMSESSVDTGVDASVIPRPDERDYQREILQLDDESLQTLRDSLAKSVPAAPVAQPAGALPSLEETRKRPRDLEPDHTSVRAEGSVSSKSLFSETSDIVLGQPQPSGMTSKRPRFNASIYGTPMLGDKSVLSDSTFKSSPFYPGKTMYGGASAYRSRRLQSRTPHQTSRAQVRAKVATESTDDGGLSQAARRILESLEQMSTPISDAKRIPTPTPGQRGSFLDAAPSYTAAFHRHRPVLRPSAPPTSRLLTPTKLTVQENLTTSLLATSSASTSLSSGSPSHKKSTTSEEAPQPTTKVTVTEQGETKKPTKLASENFSASPFSKAAAEATAIFKSSQPTVSSVTQADQPTDVFKFGLPSNSSASENTFEFASRPSTTMSTFTSDSPQSTKKFGGKIKSKIADSGRTSNKREVDEIIEEPQLPAVSLNMSSLPTINLSIPSPVQSLPTKLSSSPEGFKFSTPEIVDTHSTSETLTSAPKFTFRSPALIGEGNLTGDDLGTTVASTPPPMFNSSSQRSAPKLKANSKKAVAPTAEKLKRGSVLDFLKGNDQDKVTTTSSPVSNSLGEKLEKIETLSKVTNTGFRKSVSEQSVNNVAKETEVSQGFQGFGSAFKKSSEEWECNACMIRNKNSADKCVACETQRPGQNFSIRSKEATSCAANVDKTSLPILDSEMGWGDAFKRSASEWECNTCMLRNKDSTEKCVACETRKPGSETVCAVSAEVNKIVDIKEGKVNSGFGSAFAKGKDEWECDTCLVRNKSEDTNCISCETPKPGAASVSPITGNFKFGVNDSSSTDPTFKFGLSNYQTTVKSSSGFNFGDSAKSTEVSDSKGNSGFKFGVPEKPNILTGFSFNSNSESVQSKEKSQCGSGGFNFGIQSLDSKDKEITDKAPSLFPISISSESSSETGPAPNLVFKFSSGSKTPVAFSFGSGTEVKTAVKEGVGKSIPNEINPTIELKSGNSHDTVNKERDIKSNDMFSFGSKADNVDGGITKPSFTFNNVITSGKDNDTKNTTTSSFGAPKVTESVSNPSSTLAFGANSGGNAFPPGETFKFGDNTGSKATIMSSFSFISSSVKGDSKPATTFEFSTKRDSSDTSEPTKKITFASNTTGGINNGVSASPLFTFGSKESKLNAGSGFGAVPSSTPAFGAPAPASSATSNFQFGKSNPPPPAATAPAPASAFGNPASTFGSASSAFGSNNNNNSSTPSFAFGQPAEKKSAGFDFGQAANNTGSSGFNFAGPGTQTTPSIFQFGQSQANSTPSSGIFAFGSNNSDVSAPASSFGYNSGEI</sequence>
<dbReference type="InterPro" id="IPR001876">
    <property type="entry name" value="Znf_RanBP2"/>
</dbReference>
<dbReference type="GO" id="GO:0017056">
    <property type="term" value="F:structural constituent of nuclear pore"/>
    <property type="evidence" value="ECO:0007669"/>
    <property type="project" value="TreeGrafter"/>
</dbReference>
<feature type="compositionally biased region" description="Polar residues" evidence="21">
    <location>
        <begin position="275"/>
        <end position="286"/>
    </location>
</feature>
<feature type="domain" description="RanBP2-type" evidence="22">
    <location>
        <begin position="930"/>
        <end position="961"/>
    </location>
</feature>
<feature type="compositionally biased region" description="Low complexity" evidence="21">
    <location>
        <begin position="176"/>
        <end position="188"/>
    </location>
</feature>
<dbReference type="FunFam" id="4.10.1060.10:FF:000001">
    <property type="entry name" value="Nuclear pore complex protein Nup153"/>
    <property type="match status" value="3"/>
</dbReference>